<dbReference type="Pfam" id="PF22486">
    <property type="entry name" value="MATH_2"/>
    <property type="match status" value="1"/>
</dbReference>
<dbReference type="Proteomes" id="UP000014500">
    <property type="component" value="Unassembled WGS sequence"/>
</dbReference>
<dbReference type="InterPro" id="IPR008974">
    <property type="entry name" value="TRAF-like"/>
</dbReference>
<reference evidence="2" key="2">
    <citation type="submission" date="2015-02" db="UniProtKB">
        <authorList>
            <consortium name="EnsemblMetazoa"/>
        </authorList>
    </citation>
    <scope>IDENTIFICATION</scope>
</reference>
<dbReference type="InterPro" id="IPR002083">
    <property type="entry name" value="MATH/TRAF_dom"/>
</dbReference>
<dbReference type="SUPFAM" id="SSF49599">
    <property type="entry name" value="TRAF domain-like"/>
    <property type="match status" value="1"/>
</dbReference>
<dbReference type="HOGENOM" id="CLU_1373805_0_0_1"/>
<dbReference type="PhylomeDB" id="T1IVF1"/>
<dbReference type="PROSITE" id="PS50144">
    <property type="entry name" value="MATH"/>
    <property type="match status" value="1"/>
</dbReference>
<accession>T1IVF1</accession>
<evidence type="ECO:0000259" key="1">
    <source>
        <dbReference type="PROSITE" id="PS50144"/>
    </source>
</evidence>
<dbReference type="AlphaFoldDB" id="T1IVF1"/>
<protein>
    <recommendedName>
        <fullName evidence="1">MATH domain-containing protein</fullName>
    </recommendedName>
</protein>
<dbReference type="STRING" id="126957.T1IVF1"/>
<sequence length="199" mass="23922">MHSQHSHTFYHFPTKQQETRSYRYLSFAQGRRHRDDPEEPLPPPPRFYHEPRFYKDEYIQTLTLDDYYYHRENARNGVNEVLFSDEFNHEGYQLCLLLCPNGLREARGRFLSVYFQVLEGPNDESLVWPVKFYVKFILQNRMKNEDHYICTLPKNKSIIQTPAERGSTFSRGVRRFFPLDLLEPNYLVDDTISVQVAFW</sequence>
<dbReference type="EnsemblMetazoa" id="SMAR005149-RA">
    <property type="protein sequence ID" value="SMAR005149-PA"/>
    <property type="gene ID" value="SMAR005149"/>
</dbReference>
<keyword evidence="3" id="KW-1185">Reference proteome</keyword>
<proteinExistence type="predicted"/>
<feature type="domain" description="MATH" evidence="1">
    <location>
        <begin position="57"/>
        <end position="198"/>
    </location>
</feature>
<reference evidence="3" key="1">
    <citation type="submission" date="2011-05" db="EMBL/GenBank/DDBJ databases">
        <authorList>
            <person name="Richards S.R."/>
            <person name="Qu J."/>
            <person name="Jiang H."/>
            <person name="Jhangiani S.N."/>
            <person name="Agravi P."/>
            <person name="Goodspeed R."/>
            <person name="Gross S."/>
            <person name="Mandapat C."/>
            <person name="Jackson L."/>
            <person name="Mathew T."/>
            <person name="Pu L."/>
            <person name="Thornton R."/>
            <person name="Saada N."/>
            <person name="Wilczek-Boney K.B."/>
            <person name="Lee S."/>
            <person name="Kovar C."/>
            <person name="Wu Y."/>
            <person name="Scherer S.E."/>
            <person name="Worley K.C."/>
            <person name="Muzny D.M."/>
            <person name="Gibbs R."/>
        </authorList>
    </citation>
    <scope>NUCLEOTIDE SEQUENCE</scope>
    <source>
        <strain evidence="3">Brora</strain>
    </source>
</reference>
<dbReference type="EMBL" id="JH431582">
    <property type="status" value="NOT_ANNOTATED_CDS"/>
    <property type="molecule type" value="Genomic_DNA"/>
</dbReference>
<dbReference type="Gene3D" id="2.60.210.10">
    <property type="entry name" value="Apoptosis, Tumor Necrosis Factor Receptor Associated Protein 2, Chain A"/>
    <property type="match status" value="1"/>
</dbReference>
<organism evidence="2 3">
    <name type="scientific">Strigamia maritima</name>
    <name type="common">European centipede</name>
    <name type="synonym">Geophilus maritimus</name>
    <dbReference type="NCBI Taxonomy" id="126957"/>
    <lineage>
        <taxon>Eukaryota</taxon>
        <taxon>Metazoa</taxon>
        <taxon>Ecdysozoa</taxon>
        <taxon>Arthropoda</taxon>
        <taxon>Myriapoda</taxon>
        <taxon>Chilopoda</taxon>
        <taxon>Pleurostigmophora</taxon>
        <taxon>Geophilomorpha</taxon>
        <taxon>Linotaeniidae</taxon>
        <taxon>Strigamia</taxon>
    </lineage>
</organism>
<evidence type="ECO:0000313" key="3">
    <source>
        <dbReference type="Proteomes" id="UP000014500"/>
    </source>
</evidence>
<name>T1IVF1_STRMM</name>
<evidence type="ECO:0000313" key="2">
    <source>
        <dbReference type="EnsemblMetazoa" id="SMAR005149-PA"/>
    </source>
</evidence>